<evidence type="ECO:0000313" key="3">
    <source>
        <dbReference type="Proteomes" id="UP001286456"/>
    </source>
</evidence>
<dbReference type="EMBL" id="JAUEPO010000004">
    <property type="protein sequence ID" value="KAK3323172.1"/>
    <property type="molecule type" value="Genomic_DNA"/>
</dbReference>
<gene>
    <name evidence="2" type="ORF">B0T19DRAFT_199055</name>
</gene>
<sequence>MRLINVNSYEVEEFYGSAVPKYAILSHTWGDAEASFQQWTSRLTRLRKMNRPGFSKVFAACRQAKVDGLRYAWVDTVCIDKSSSAELSEAINSMYAWYAQAKVCYVHLSDVTDHPVDNIDTLDMLRHSRWFSRGWTLQEMLAPANLVFYSLEWTLLGTKNALAVLISRVTGIDEVCIHKKKRLDEYSIAQRMAWAANRQTTRPEDMAYCLLGIFNISMPLLYGEGDKAFRRLQEEILKVSDDHSILSFDTNLSDGSLFAHHPSVFRDGGRVHPNHALQLTAPFSMTNAGLSIATPLIQTLSPYWVLAVLNCVEVDHEKMQRSVLCLPLFGKDKRFMRARHPVSLISKRLDSPSLEARDEIRDLTTRTETSYFISYFSRVYSVYGTEMDTAMKGFDLGASKPSHSHRGFMIAFPRGMAGYHLHAAFPSKDLHRDISFFIPTTYSVSNLDRHYISLGLNDDDNEDENPPSPTAEFPLVADRGVLVFQNPNTNPPTFVGIYLALERPLLAGWTAKVIPIPTSLMLSGSDPPDENRVLNIIDAETYDHPWPHYDLLGDVIVSARTRFDPIGGEPCKEAIMVEIVFDAEAVFRERDYHNLLIREEV</sequence>
<evidence type="ECO:0000313" key="2">
    <source>
        <dbReference type="EMBL" id="KAK3323172.1"/>
    </source>
</evidence>
<dbReference type="AlphaFoldDB" id="A0AAE0IE82"/>
<name>A0AAE0IE82_9PEZI</name>
<dbReference type="InterPro" id="IPR010730">
    <property type="entry name" value="HET"/>
</dbReference>
<keyword evidence="3" id="KW-1185">Reference proteome</keyword>
<feature type="domain" description="Heterokaryon incompatibility" evidence="1">
    <location>
        <begin position="22"/>
        <end position="113"/>
    </location>
</feature>
<dbReference type="Pfam" id="PF06985">
    <property type="entry name" value="HET"/>
    <property type="match status" value="1"/>
</dbReference>
<reference evidence="2" key="2">
    <citation type="submission" date="2023-06" db="EMBL/GenBank/DDBJ databases">
        <authorList>
            <consortium name="Lawrence Berkeley National Laboratory"/>
            <person name="Haridas S."/>
            <person name="Hensen N."/>
            <person name="Bonometti L."/>
            <person name="Westerberg I."/>
            <person name="Brannstrom I.O."/>
            <person name="Guillou S."/>
            <person name="Cros-Aarteil S."/>
            <person name="Calhoun S."/>
            <person name="Kuo A."/>
            <person name="Mondo S."/>
            <person name="Pangilinan J."/>
            <person name="Riley R."/>
            <person name="Labutti K."/>
            <person name="Andreopoulos B."/>
            <person name="Lipzen A."/>
            <person name="Chen C."/>
            <person name="Yanf M."/>
            <person name="Daum C."/>
            <person name="Ng V."/>
            <person name="Clum A."/>
            <person name="Steindorff A."/>
            <person name="Ohm R."/>
            <person name="Martin F."/>
            <person name="Silar P."/>
            <person name="Natvig D."/>
            <person name="Lalanne C."/>
            <person name="Gautier V."/>
            <person name="Ament-Velasquez S.L."/>
            <person name="Kruys A."/>
            <person name="Hutchinson M.I."/>
            <person name="Powell A.J."/>
            <person name="Barry K."/>
            <person name="Miller A.N."/>
            <person name="Grigoriev I.V."/>
            <person name="Debuchy R."/>
            <person name="Gladieux P."/>
            <person name="Thoren M.H."/>
            <person name="Johannesson H."/>
        </authorList>
    </citation>
    <scope>NUCLEOTIDE SEQUENCE</scope>
    <source>
        <strain evidence="2">SMH4131-1</strain>
    </source>
</reference>
<evidence type="ECO:0000259" key="1">
    <source>
        <dbReference type="Pfam" id="PF06985"/>
    </source>
</evidence>
<reference evidence="2" key="1">
    <citation type="journal article" date="2023" name="Mol. Phylogenet. Evol.">
        <title>Genome-scale phylogeny and comparative genomics of the fungal order Sordariales.</title>
        <authorList>
            <person name="Hensen N."/>
            <person name="Bonometti L."/>
            <person name="Westerberg I."/>
            <person name="Brannstrom I.O."/>
            <person name="Guillou S."/>
            <person name="Cros-Aarteil S."/>
            <person name="Calhoun S."/>
            <person name="Haridas S."/>
            <person name="Kuo A."/>
            <person name="Mondo S."/>
            <person name="Pangilinan J."/>
            <person name="Riley R."/>
            <person name="LaButti K."/>
            <person name="Andreopoulos B."/>
            <person name="Lipzen A."/>
            <person name="Chen C."/>
            <person name="Yan M."/>
            <person name="Daum C."/>
            <person name="Ng V."/>
            <person name="Clum A."/>
            <person name="Steindorff A."/>
            <person name="Ohm R.A."/>
            <person name="Martin F."/>
            <person name="Silar P."/>
            <person name="Natvig D.O."/>
            <person name="Lalanne C."/>
            <person name="Gautier V."/>
            <person name="Ament-Velasquez S.L."/>
            <person name="Kruys A."/>
            <person name="Hutchinson M.I."/>
            <person name="Powell A.J."/>
            <person name="Barry K."/>
            <person name="Miller A.N."/>
            <person name="Grigoriev I.V."/>
            <person name="Debuchy R."/>
            <person name="Gladieux P."/>
            <person name="Hiltunen Thoren M."/>
            <person name="Johannesson H."/>
        </authorList>
    </citation>
    <scope>NUCLEOTIDE SEQUENCE</scope>
    <source>
        <strain evidence="2">SMH4131-1</strain>
    </source>
</reference>
<proteinExistence type="predicted"/>
<dbReference type="Proteomes" id="UP001286456">
    <property type="component" value="Unassembled WGS sequence"/>
</dbReference>
<dbReference type="PANTHER" id="PTHR10622">
    <property type="entry name" value="HET DOMAIN-CONTAINING PROTEIN"/>
    <property type="match status" value="1"/>
</dbReference>
<organism evidence="2 3">
    <name type="scientific">Cercophora scortea</name>
    <dbReference type="NCBI Taxonomy" id="314031"/>
    <lineage>
        <taxon>Eukaryota</taxon>
        <taxon>Fungi</taxon>
        <taxon>Dikarya</taxon>
        <taxon>Ascomycota</taxon>
        <taxon>Pezizomycotina</taxon>
        <taxon>Sordariomycetes</taxon>
        <taxon>Sordariomycetidae</taxon>
        <taxon>Sordariales</taxon>
        <taxon>Lasiosphaeriaceae</taxon>
        <taxon>Cercophora</taxon>
    </lineage>
</organism>
<dbReference type="PANTHER" id="PTHR10622:SF10">
    <property type="entry name" value="HET DOMAIN-CONTAINING PROTEIN"/>
    <property type="match status" value="1"/>
</dbReference>
<accession>A0AAE0IE82</accession>
<comment type="caution">
    <text evidence="2">The sequence shown here is derived from an EMBL/GenBank/DDBJ whole genome shotgun (WGS) entry which is preliminary data.</text>
</comment>
<protein>
    <submittedName>
        <fullName evidence="2">Heterokaryon incompatibility protein-domain-containing protein</fullName>
    </submittedName>
</protein>